<dbReference type="RefSeq" id="WP_328936313.1">
    <property type="nucleotide sequence ID" value="NZ_CP108133.1"/>
</dbReference>
<proteinExistence type="predicted"/>
<evidence type="ECO:0000313" key="2">
    <source>
        <dbReference type="EMBL" id="WTP46918.1"/>
    </source>
</evidence>
<dbReference type="Proteomes" id="UP001432166">
    <property type="component" value="Chromosome"/>
</dbReference>
<dbReference type="EMBL" id="CP108133">
    <property type="protein sequence ID" value="WTP46918.1"/>
    <property type="molecule type" value="Genomic_DNA"/>
</dbReference>
<feature type="region of interest" description="Disordered" evidence="1">
    <location>
        <begin position="41"/>
        <end position="68"/>
    </location>
</feature>
<name>A0ABZ1JB29_9ACTN</name>
<keyword evidence="3" id="KW-1185">Reference proteome</keyword>
<reference evidence="2" key="1">
    <citation type="submission" date="2022-10" db="EMBL/GenBank/DDBJ databases">
        <title>The complete genomes of actinobacterial strains from the NBC collection.</title>
        <authorList>
            <person name="Joergensen T.S."/>
            <person name="Alvarez Arevalo M."/>
            <person name="Sterndorff E.B."/>
            <person name="Faurdal D."/>
            <person name="Vuksanovic O."/>
            <person name="Mourched A.-S."/>
            <person name="Charusanti P."/>
            <person name="Shaw S."/>
            <person name="Blin K."/>
            <person name="Weber T."/>
        </authorList>
    </citation>
    <scope>NUCLEOTIDE SEQUENCE</scope>
    <source>
        <strain evidence="2">NBC_00189</strain>
    </source>
</reference>
<organism evidence="2 3">
    <name type="scientific">Streptomyces tauricus</name>
    <dbReference type="NCBI Taxonomy" id="68274"/>
    <lineage>
        <taxon>Bacteria</taxon>
        <taxon>Bacillati</taxon>
        <taxon>Actinomycetota</taxon>
        <taxon>Actinomycetes</taxon>
        <taxon>Kitasatosporales</taxon>
        <taxon>Streptomycetaceae</taxon>
        <taxon>Streptomyces</taxon>
        <taxon>Streptomyces aurantiacus group</taxon>
    </lineage>
</organism>
<sequence length="68" mass="7913">MRNATGCDSQGKPVLLCNNWKKQRIGRQLPLHEPTAQLITTQQKRVRERFPDGPPSTADQRFERRAKR</sequence>
<gene>
    <name evidence="2" type="ORF">OG288_00365</name>
</gene>
<accession>A0ABZ1JB29</accession>
<evidence type="ECO:0000313" key="3">
    <source>
        <dbReference type="Proteomes" id="UP001432166"/>
    </source>
</evidence>
<evidence type="ECO:0000256" key="1">
    <source>
        <dbReference type="SAM" id="MobiDB-lite"/>
    </source>
</evidence>
<protein>
    <submittedName>
        <fullName evidence="2">Uncharacterized protein</fullName>
    </submittedName>
</protein>